<feature type="chain" id="PRO_5012590082" evidence="2">
    <location>
        <begin position="30"/>
        <end position="176"/>
    </location>
</feature>
<dbReference type="Proteomes" id="UP000199758">
    <property type="component" value="Unassembled WGS sequence"/>
</dbReference>
<protein>
    <submittedName>
        <fullName evidence="3">Uncharacterized protein</fullName>
    </submittedName>
</protein>
<keyword evidence="1" id="KW-0175">Coiled coil</keyword>
<sequence length="176" mass="19149">MTIYKAATMRAAMLLSGAAAGLMPEAAKAADALAASQLQQCARQVSQLRQDSPALTAQSEAIERERDAINRRTAELDAEDARIERDNLKAGLDLHQRRLDNQQRAKALNARLATLVAQIDALNALKADYDQRCSDRPYRRADLLALPAEQQAAMRAGLGDVQVPYIDRSGGDAGRH</sequence>
<dbReference type="EMBL" id="FQWZ01000004">
    <property type="protein sequence ID" value="SHG97485.1"/>
    <property type="molecule type" value="Genomic_DNA"/>
</dbReference>
<evidence type="ECO:0000313" key="3">
    <source>
        <dbReference type="EMBL" id="SHG97485.1"/>
    </source>
</evidence>
<dbReference type="AlphaFoldDB" id="A0A1M5P6Z6"/>
<dbReference type="RefSeq" id="WP_139250232.1">
    <property type="nucleotide sequence ID" value="NZ_FQWZ01000004.1"/>
</dbReference>
<name>A0A1M5P6Z6_9GAMM</name>
<evidence type="ECO:0000256" key="2">
    <source>
        <dbReference type="SAM" id="SignalP"/>
    </source>
</evidence>
<accession>A0A1M5P6Z6</accession>
<organism evidence="3 4">
    <name type="scientific">Hydrocarboniphaga daqingensis</name>
    <dbReference type="NCBI Taxonomy" id="490188"/>
    <lineage>
        <taxon>Bacteria</taxon>
        <taxon>Pseudomonadati</taxon>
        <taxon>Pseudomonadota</taxon>
        <taxon>Gammaproteobacteria</taxon>
        <taxon>Nevskiales</taxon>
        <taxon>Nevskiaceae</taxon>
        <taxon>Hydrocarboniphaga</taxon>
    </lineage>
</organism>
<feature type="coiled-coil region" evidence="1">
    <location>
        <begin position="59"/>
        <end position="125"/>
    </location>
</feature>
<dbReference type="STRING" id="490188.SAMN04488068_2058"/>
<keyword evidence="2" id="KW-0732">Signal</keyword>
<reference evidence="3 4" key="1">
    <citation type="submission" date="2016-11" db="EMBL/GenBank/DDBJ databases">
        <authorList>
            <person name="Jaros S."/>
            <person name="Januszkiewicz K."/>
            <person name="Wedrychowicz H."/>
        </authorList>
    </citation>
    <scope>NUCLEOTIDE SEQUENCE [LARGE SCALE GENOMIC DNA]</scope>
    <source>
        <strain evidence="3 4">CGMCC 1.7049</strain>
    </source>
</reference>
<dbReference type="OrthoDB" id="7065039at2"/>
<feature type="signal peptide" evidence="2">
    <location>
        <begin position="1"/>
        <end position="29"/>
    </location>
</feature>
<evidence type="ECO:0000313" key="4">
    <source>
        <dbReference type="Proteomes" id="UP000199758"/>
    </source>
</evidence>
<keyword evidence="4" id="KW-1185">Reference proteome</keyword>
<evidence type="ECO:0000256" key="1">
    <source>
        <dbReference type="SAM" id="Coils"/>
    </source>
</evidence>
<proteinExistence type="predicted"/>
<gene>
    <name evidence="3" type="ORF">SAMN04488068_2058</name>
</gene>